<feature type="transmembrane region" description="Helical" evidence="4">
    <location>
        <begin position="845"/>
        <end position="870"/>
    </location>
</feature>
<keyword evidence="4" id="KW-0472">Membrane</keyword>
<reference evidence="6" key="2">
    <citation type="submission" date="2013-10" db="EMBL/GenBank/DDBJ databases">
        <authorList>
            <person name="Aslett M."/>
        </authorList>
    </citation>
    <scope>NUCLEOTIDE SEQUENCE [LARGE SCALE GENOMIC DNA]</scope>
    <source>
        <strain evidence="6">Weybridge</strain>
    </source>
</reference>
<comment type="similarity">
    <text evidence="2">Belongs to the peptidase M28 family. M28B subfamily.</text>
</comment>
<dbReference type="VEuPathDB" id="ToxoDB:EMWEY_00026010"/>
<dbReference type="RefSeq" id="XP_013333507.1">
    <property type="nucleotide sequence ID" value="XM_013478053.1"/>
</dbReference>
<name>U6LY13_EIMMA</name>
<reference evidence="6" key="1">
    <citation type="submission" date="2013-10" db="EMBL/GenBank/DDBJ databases">
        <title>Genomic analysis of the causative agents of coccidiosis in chickens.</title>
        <authorList>
            <person name="Reid A.J."/>
            <person name="Blake D."/>
            <person name="Billington K."/>
            <person name="Browne H."/>
            <person name="Dunn M."/>
            <person name="Hung S."/>
            <person name="Kawahara F."/>
            <person name="Miranda-Saavedra D."/>
            <person name="Mourier T."/>
            <person name="Nagra H."/>
            <person name="Otto T.D."/>
            <person name="Rawlings N."/>
            <person name="Sanchez A."/>
            <person name="Sanders M."/>
            <person name="Subramaniam C."/>
            <person name="Tay Y."/>
            <person name="Dear P."/>
            <person name="Doerig C."/>
            <person name="Gruber A."/>
            <person name="Parkinson J."/>
            <person name="Shirley M."/>
            <person name="Wan K.L."/>
            <person name="Berriman M."/>
            <person name="Tomley F."/>
            <person name="Pain A."/>
        </authorList>
    </citation>
    <scope>NUCLEOTIDE SEQUENCE [LARGE SCALE GENOMIC DNA]</scope>
    <source>
        <strain evidence="6">Weybridge</strain>
    </source>
</reference>
<feature type="transmembrane region" description="Helical" evidence="4">
    <location>
        <begin position="891"/>
        <end position="909"/>
    </location>
</feature>
<evidence type="ECO:0000313" key="6">
    <source>
        <dbReference type="EMBL" id="CDJ56857.1"/>
    </source>
</evidence>
<evidence type="ECO:0000256" key="1">
    <source>
        <dbReference type="ARBA" id="ARBA00001947"/>
    </source>
</evidence>
<feature type="transmembrane region" description="Helical" evidence="4">
    <location>
        <begin position="929"/>
        <end position="958"/>
    </location>
</feature>
<feature type="region of interest" description="Disordered" evidence="3">
    <location>
        <begin position="128"/>
        <end position="151"/>
    </location>
</feature>
<dbReference type="GeneID" id="25336587"/>
<evidence type="ECO:0000313" key="7">
    <source>
        <dbReference type="Proteomes" id="UP000030763"/>
    </source>
</evidence>
<accession>U6LY13</accession>
<comment type="cofactor">
    <cofactor evidence="1">
        <name>Zn(2+)</name>
        <dbReference type="ChEBI" id="CHEBI:29105"/>
    </cofactor>
</comment>
<evidence type="ECO:0000256" key="4">
    <source>
        <dbReference type="SAM" id="Phobius"/>
    </source>
</evidence>
<dbReference type="PANTHER" id="PTHR12147:SF26">
    <property type="entry name" value="PEPTIDASE M28 DOMAIN-CONTAINING PROTEIN"/>
    <property type="match status" value="1"/>
</dbReference>
<feature type="region of interest" description="Disordered" evidence="3">
    <location>
        <begin position="183"/>
        <end position="207"/>
    </location>
</feature>
<keyword evidence="7" id="KW-1185">Reference proteome</keyword>
<dbReference type="OMA" id="EHIQWEV"/>
<feature type="region of interest" description="Disordered" evidence="3">
    <location>
        <begin position="1"/>
        <end position="28"/>
    </location>
</feature>
<feature type="region of interest" description="Disordered" evidence="3">
    <location>
        <begin position="1113"/>
        <end position="1133"/>
    </location>
</feature>
<evidence type="ECO:0000259" key="5">
    <source>
        <dbReference type="Pfam" id="PF04389"/>
    </source>
</evidence>
<dbReference type="InterPro" id="IPR045175">
    <property type="entry name" value="M28_fam"/>
</dbReference>
<evidence type="ECO:0000256" key="3">
    <source>
        <dbReference type="SAM" id="MobiDB-lite"/>
    </source>
</evidence>
<feature type="domain" description="Peptidase M28" evidence="5">
    <location>
        <begin position="590"/>
        <end position="796"/>
    </location>
</feature>
<feature type="compositionally biased region" description="Basic and acidic residues" evidence="3">
    <location>
        <begin position="418"/>
        <end position="428"/>
    </location>
</feature>
<proteinExistence type="inferred from homology"/>
<sequence length="1559" mass="164757">MTEKAAAADTQGGAPYAPSPKTTDLPSHVGGPSGRYALLSLIVTAAVILVALLSAATHHFALPLVSPVDAPAEEFSEDRAKLLLQPATRSVRTLGSCDNEVTMPMLLHSFVLQQLLKLSYVPQPRDVGARTPAAEATGAASHAAAGEAAKEEATATPGLAAAGAEMQAVVGRVSYVLLVTHRPRGSAERSTTGETSASTEGVSAAAAERRAAAATRLRRISPPGQVTDTEVCLCGVAQQHHLLLQQTQYHSAAVSAAAATGFDKLLLQQTQQELEPVCSDQQQRQLCEAAVRIAAAEDPFSPSAAAGAVASFEKWEAEPATAAAGAAHPETWGQLECTDSPRVLDAASSSFVTGTFIPKVQCFRVTRHFLAPPSTVSALVGLALKQHEQQQHQQQQQQHKHQQQQQGGGSLAASEAETLERASVDSEQVHSDTVVEGLQHLLRVLPFLAREEVESSFSAAAAAADAAAAAGSGILHHLMGSILAVDAGFWRGAAGGFALDYGGLRTALYGGPANFTLEIKPLRFSAGGSCAVSRTPQASNASYLLGAQSHPKCSLGDPNDNAHAGADLQGNHTTAGRTTVAGPGAAADSAAALMLAAHYDSAPSSPGISDDLGMCAVALEVARAAVYRHLRTANRRQLTLWGLQKDLQQTHVDESLAAPLIVNLNGAEEVMLLAAHAFGSQHPSARRVRVAVNLEASGNESESAEVLQMPRPLARKLLEAIAALPSPNALSLASDVWNSGQFPGETDFRVWAEVLGVEGGLDLAWIGEGSTYHTSRDDLNNLHKGSLQHTGNTVLLLLQQLLNATAELTEPSPEAQEQDAPEIPFYQDFLGMVLLVLPWEAFSPLAAVACVMGSDGALSLTSASTVLCLLVQEMQLKNSLALSSPACCSDFFASFYLLLLLLGLAHLALLDGTSGPAGRMGESLLQTDLLLNFGVLLPVLVLLPAVLCPSIFHVLHWFRGGPCRPKASAASSCVQETCWRGRGIWAVAAALAAAAAVAAAGLNSSPVFPPLVDLPVPQQLLHGTEGPAAAETTDIRHTGGAVGQLPRPSGDSLAFMRQIHRQPKPHRSLLGLLPFGLPHYLLPSEEFPFSPERPLQVHFVIFRRSKVTAFSSLCSSSSRNNSGNPDKVLGGSCNEKTEQLNQQAWLATTPSEAPTPAESAACLAPELEPFSQMHHVPPLSRHSTQGVAVMGLGPQVFWNPAFADAPLVISAMRRAVVAAEEEATTASSFASLSGTQQAYYSHHTANARFQKHINGAAEANSANCAGQEGAHAESGEDVVASTRRNKHSGSDENEASRYWTGKAAPAFLLVEESPSEKAPLTLAHLHRLSTNRMHWSLYTNAQAFLPPPRPTLTSGVFSPALRGKVDVHYDEATEETRLTLLIGGASLLAVALPASGLKRWNLERQAPLKRLKQCDCYMVTLAAPKPPVMTKLEFFFHGNVPVRFTTRSGLCDITAPNTDCAKTPFFSAFQSFLVGFPHRQAMDEGPLTVESAARGVEAGGGILYSGETSEAKSPNSRFDSFWNRLISELPPHITAAGSYADAAEWILPRAPFSAEFAFD</sequence>
<dbReference type="SUPFAM" id="SSF53187">
    <property type="entry name" value="Zn-dependent exopeptidases"/>
    <property type="match status" value="1"/>
</dbReference>
<dbReference type="PANTHER" id="PTHR12147">
    <property type="entry name" value="METALLOPEPTIDASE M28 FAMILY MEMBER"/>
    <property type="match status" value="1"/>
</dbReference>
<evidence type="ECO:0000256" key="2">
    <source>
        <dbReference type="ARBA" id="ARBA00005634"/>
    </source>
</evidence>
<dbReference type="InterPro" id="IPR007484">
    <property type="entry name" value="Peptidase_M28"/>
</dbReference>
<feature type="transmembrane region" description="Helical" evidence="4">
    <location>
        <begin position="36"/>
        <end position="56"/>
    </location>
</feature>
<feature type="compositionally biased region" description="Low complexity" evidence="3">
    <location>
        <begin position="129"/>
        <end position="147"/>
    </location>
</feature>
<gene>
    <name evidence="6" type="ORF">EMWEY_00026010</name>
</gene>
<protein>
    <recommendedName>
        <fullName evidence="5">Peptidase M28 domain-containing protein</fullName>
    </recommendedName>
</protein>
<feature type="region of interest" description="Disordered" evidence="3">
    <location>
        <begin position="387"/>
        <end position="428"/>
    </location>
</feature>
<dbReference type="OrthoDB" id="76293at2759"/>
<dbReference type="GO" id="GO:0008235">
    <property type="term" value="F:metalloexopeptidase activity"/>
    <property type="evidence" value="ECO:0007669"/>
    <property type="project" value="InterPro"/>
</dbReference>
<dbReference type="Pfam" id="PF04389">
    <property type="entry name" value="Peptidase_M28"/>
    <property type="match status" value="1"/>
</dbReference>
<feature type="transmembrane region" description="Helical" evidence="4">
    <location>
        <begin position="984"/>
        <end position="1002"/>
    </location>
</feature>
<organism evidence="6 7">
    <name type="scientific">Eimeria maxima</name>
    <name type="common">Coccidian parasite</name>
    <dbReference type="NCBI Taxonomy" id="5804"/>
    <lineage>
        <taxon>Eukaryota</taxon>
        <taxon>Sar</taxon>
        <taxon>Alveolata</taxon>
        <taxon>Apicomplexa</taxon>
        <taxon>Conoidasida</taxon>
        <taxon>Coccidia</taxon>
        <taxon>Eucoccidiorida</taxon>
        <taxon>Eimeriorina</taxon>
        <taxon>Eimeriidae</taxon>
        <taxon>Eimeria</taxon>
    </lineage>
</organism>
<feature type="region of interest" description="Disordered" evidence="3">
    <location>
        <begin position="1260"/>
        <end position="1295"/>
    </location>
</feature>
<dbReference type="Proteomes" id="UP000030763">
    <property type="component" value="Unassembled WGS sequence"/>
</dbReference>
<keyword evidence="4" id="KW-1133">Transmembrane helix</keyword>
<feature type="compositionally biased region" description="Low complexity" evidence="3">
    <location>
        <begin position="188"/>
        <end position="206"/>
    </location>
</feature>
<dbReference type="GO" id="GO:0006508">
    <property type="term" value="P:proteolysis"/>
    <property type="evidence" value="ECO:0007669"/>
    <property type="project" value="InterPro"/>
</dbReference>
<dbReference type="Gene3D" id="3.40.630.10">
    <property type="entry name" value="Zn peptidases"/>
    <property type="match status" value="1"/>
</dbReference>
<dbReference type="EMBL" id="HG719154">
    <property type="protein sequence ID" value="CDJ56857.1"/>
    <property type="molecule type" value="Genomic_DNA"/>
</dbReference>
<feature type="compositionally biased region" description="Low complexity" evidence="3">
    <location>
        <begin position="1113"/>
        <end position="1124"/>
    </location>
</feature>
<keyword evidence="4" id="KW-0812">Transmembrane</keyword>